<reference evidence="2 3" key="1">
    <citation type="submission" date="2024-04" db="EMBL/GenBank/DDBJ databases">
        <authorList>
            <person name="Fracassetti M."/>
        </authorList>
    </citation>
    <scope>NUCLEOTIDE SEQUENCE [LARGE SCALE GENOMIC DNA]</scope>
</reference>
<sequence>MHDSIAIPACFSSSGEQPAPPPQQAATVVTRSGQSVFMSVYKTHLAGKPRFITITWCKNLLLHGLSVSVQASSSNISNGGSTSSRDHTDEHHQHECKVELKPWSFWRKHGSKQFIVDGKSVEVVWDLKSVKFEGETEPRSDYYVAIVCEDEVVLLLGDLKIDAYLRTRCRPALIEPALVSRREHVFGKKRFVTRMKFHHEKKGCYHEICLQCNSNGVDHEMEIRVDGKREIEVKHLQWKFRGNESMVVSNKDRVEVYWDVHDWLFGSGPRHGLFIFKPVSGSCSSSSDYDGDQEMRFDSGGGSVGDGDESGGSSSSNFCLFLYAWKVE</sequence>
<dbReference type="PANTHER" id="PTHR31972">
    <property type="entry name" value="EXPRESSED PROTEIN"/>
    <property type="match status" value="1"/>
</dbReference>
<proteinExistence type="predicted"/>
<evidence type="ECO:0000313" key="2">
    <source>
        <dbReference type="EMBL" id="CAL1395315.1"/>
    </source>
</evidence>
<gene>
    <name evidence="2" type="ORF">LTRI10_LOCUS35756</name>
</gene>
<feature type="compositionally biased region" description="Basic and acidic residues" evidence="1">
    <location>
        <begin position="84"/>
        <end position="93"/>
    </location>
</feature>
<accession>A0AAV2FD01</accession>
<evidence type="ECO:0008006" key="4">
    <source>
        <dbReference type="Google" id="ProtNLM"/>
    </source>
</evidence>
<dbReference type="EMBL" id="OZ034819">
    <property type="protein sequence ID" value="CAL1395315.1"/>
    <property type="molecule type" value="Genomic_DNA"/>
</dbReference>
<feature type="region of interest" description="Disordered" evidence="1">
    <location>
        <begin position="295"/>
        <end position="314"/>
    </location>
</feature>
<name>A0AAV2FD01_9ROSI</name>
<feature type="compositionally biased region" description="Low complexity" evidence="1">
    <location>
        <begin position="72"/>
        <end position="83"/>
    </location>
</feature>
<evidence type="ECO:0000313" key="3">
    <source>
        <dbReference type="Proteomes" id="UP001497516"/>
    </source>
</evidence>
<feature type="region of interest" description="Disordered" evidence="1">
    <location>
        <begin position="72"/>
        <end position="93"/>
    </location>
</feature>
<dbReference type="PANTHER" id="PTHR31972:SF11">
    <property type="entry name" value="DUF868 DOMAIN-CONTAINING PROTEIN"/>
    <property type="match status" value="1"/>
</dbReference>
<organism evidence="2 3">
    <name type="scientific">Linum trigynum</name>
    <dbReference type="NCBI Taxonomy" id="586398"/>
    <lineage>
        <taxon>Eukaryota</taxon>
        <taxon>Viridiplantae</taxon>
        <taxon>Streptophyta</taxon>
        <taxon>Embryophyta</taxon>
        <taxon>Tracheophyta</taxon>
        <taxon>Spermatophyta</taxon>
        <taxon>Magnoliopsida</taxon>
        <taxon>eudicotyledons</taxon>
        <taxon>Gunneridae</taxon>
        <taxon>Pentapetalae</taxon>
        <taxon>rosids</taxon>
        <taxon>fabids</taxon>
        <taxon>Malpighiales</taxon>
        <taxon>Linaceae</taxon>
        <taxon>Linum</taxon>
    </lineage>
</organism>
<dbReference type="Pfam" id="PF05910">
    <property type="entry name" value="DUF868"/>
    <property type="match status" value="1"/>
</dbReference>
<evidence type="ECO:0000256" key="1">
    <source>
        <dbReference type="SAM" id="MobiDB-lite"/>
    </source>
</evidence>
<protein>
    <recommendedName>
        <fullName evidence="4">DUF868 family protein</fullName>
    </recommendedName>
</protein>
<dbReference type="InterPro" id="IPR008586">
    <property type="entry name" value="DUF868_pln"/>
</dbReference>
<keyword evidence="3" id="KW-1185">Reference proteome</keyword>
<dbReference type="AlphaFoldDB" id="A0AAV2FD01"/>
<dbReference type="Proteomes" id="UP001497516">
    <property type="component" value="Chromosome 6"/>
</dbReference>